<gene>
    <name evidence="1" type="ORF">ERS852395_01016</name>
</gene>
<evidence type="ECO:0000313" key="1">
    <source>
        <dbReference type="EMBL" id="CUN67996.1"/>
    </source>
</evidence>
<dbReference type="EMBL" id="CYZA01000004">
    <property type="protein sequence ID" value="CUN67996.1"/>
    <property type="molecule type" value="Genomic_DNA"/>
</dbReference>
<dbReference type="RefSeq" id="WP_055052887.1">
    <property type="nucleotide sequence ID" value="NZ_CYZA01000004.1"/>
</dbReference>
<proteinExistence type="predicted"/>
<sequence>MTHRKYPESFFKDLTKFAEKDILPKQAQLDTEYADYLISLILASPSASTKTLITKIISFYYKENKTLNQIASEVNRSYNHTFTLKNRGLAIIVRLLRKTGSSDSIDEMGRIITTDNEEDTQNEST</sequence>
<name>A0A173YXN5_9FIRM</name>
<accession>A0A173YXN5</accession>
<protein>
    <submittedName>
        <fullName evidence="1">Uncharacterized protein</fullName>
    </submittedName>
</protein>
<evidence type="ECO:0000313" key="2">
    <source>
        <dbReference type="Proteomes" id="UP000095447"/>
    </source>
</evidence>
<dbReference type="AlphaFoldDB" id="A0A173YXN5"/>
<organism evidence="1 2">
    <name type="scientific">Blautia obeum</name>
    <dbReference type="NCBI Taxonomy" id="40520"/>
    <lineage>
        <taxon>Bacteria</taxon>
        <taxon>Bacillati</taxon>
        <taxon>Bacillota</taxon>
        <taxon>Clostridia</taxon>
        <taxon>Lachnospirales</taxon>
        <taxon>Lachnospiraceae</taxon>
        <taxon>Blautia</taxon>
    </lineage>
</organism>
<dbReference type="Proteomes" id="UP000095447">
    <property type="component" value="Unassembled WGS sequence"/>
</dbReference>
<reference evidence="1 2" key="1">
    <citation type="submission" date="2015-09" db="EMBL/GenBank/DDBJ databases">
        <authorList>
            <consortium name="Pathogen Informatics"/>
        </authorList>
    </citation>
    <scope>NUCLEOTIDE SEQUENCE [LARGE SCALE GENOMIC DNA]</scope>
    <source>
        <strain evidence="1 2">2789STDY5608838</strain>
    </source>
</reference>